<dbReference type="AlphaFoldDB" id="A0A8J4BTN5"/>
<dbReference type="EMBL" id="BNCO01000105">
    <property type="protein sequence ID" value="GIL67863.1"/>
    <property type="molecule type" value="Genomic_DNA"/>
</dbReference>
<name>A0A8J4BTN5_9CHLO</name>
<evidence type="ECO:0000313" key="1">
    <source>
        <dbReference type="EMBL" id="GIL67863.1"/>
    </source>
</evidence>
<sequence>MAMTFQSSSPSSIMARTPSGLTLYTPPRLALAVPISTTSTGSLSPCMMVTQISESANVSSRQTMCVPISVLRRTKWTHRRRSMRLSRGALTSPPIPTGVQIRQTTCKTRM</sequence>
<dbReference type="Proteomes" id="UP000747399">
    <property type="component" value="Unassembled WGS sequence"/>
</dbReference>
<protein>
    <submittedName>
        <fullName evidence="1">Uncharacterized protein</fullName>
    </submittedName>
</protein>
<accession>A0A8J4BTN5</accession>
<evidence type="ECO:0000313" key="2">
    <source>
        <dbReference type="Proteomes" id="UP000747399"/>
    </source>
</evidence>
<organism evidence="1 2">
    <name type="scientific">Volvox africanus</name>
    <dbReference type="NCBI Taxonomy" id="51714"/>
    <lineage>
        <taxon>Eukaryota</taxon>
        <taxon>Viridiplantae</taxon>
        <taxon>Chlorophyta</taxon>
        <taxon>core chlorophytes</taxon>
        <taxon>Chlorophyceae</taxon>
        <taxon>CS clade</taxon>
        <taxon>Chlamydomonadales</taxon>
        <taxon>Volvocaceae</taxon>
        <taxon>Volvox</taxon>
    </lineage>
</organism>
<reference evidence="1" key="1">
    <citation type="journal article" date="2021" name="Proc. Natl. Acad. Sci. U.S.A.">
        <title>Three genomes in the algal genus Volvox reveal the fate of a haploid sex-determining region after a transition to homothallism.</title>
        <authorList>
            <person name="Yamamoto K."/>
            <person name="Hamaji T."/>
            <person name="Kawai-Toyooka H."/>
            <person name="Matsuzaki R."/>
            <person name="Takahashi F."/>
            <person name="Nishimura Y."/>
            <person name="Kawachi M."/>
            <person name="Noguchi H."/>
            <person name="Minakuchi Y."/>
            <person name="Umen J.G."/>
            <person name="Toyoda A."/>
            <person name="Nozaki H."/>
        </authorList>
    </citation>
    <scope>NUCLEOTIDE SEQUENCE</scope>
    <source>
        <strain evidence="1">NIES-3780</strain>
    </source>
</reference>
<proteinExistence type="predicted"/>
<gene>
    <name evidence="1" type="ORF">Vafri_21146</name>
</gene>
<keyword evidence="2" id="KW-1185">Reference proteome</keyword>
<comment type="caution">
    <text evidence="1">The sequence shown here is derived from an EMBL/GenBank/DDBJ whole genome shotgun (WGS) entry which is preliminary data.</text>
</comment>